<evidence type="ECO:0000313" key="2">
    <source>
        <dbReference type="Proteomes" id="UP000827787"/>
    </source>
</evidence>
<keyword evidence="2" id="KW-1185">Reference proteome</keyword>
<accession>A0AAE7XJL0</accession>
<gene>
    <name evidence="1" type="ORF">pEaSNUABM3_00220</name>
</gene>
<sequence length="53" mass="6238">MTLATHVKSAVDSLKAKNHLTDFGQKYHVTFFENRTRNCTNREIFLKIEEKPE</sequence>
<evidence type="ECO:0000313" key="1">
    <source>
        <dbReference type="EMBL" id="QZE56417.1"/>
    </source>
</evidence>
<dbReference type="EMBL" id="MZ443770">
    <property type="protein sequence ID" value="QZE56417.1"/>
    <property type="molecule type" value="Genomic_DNA"/>
</dbReference>
<reference evidence="1 2" key="1">
    <citation type="submission" date="2021-06" db="EMBL/GenBank/DDBJ databases">
        <title>Complete genome sequence of Erwinia phage pEa_SNUABM_03.</title>
        <authorList>
            <person name="Kim S.G."/>
            <person name="Park S.C."/>
        </authorList>
    </citation>
    <scope>NUCLEOTIDE SEQUENCE [LARGE SCALE GENOMIC DNA]</scope>
</reference>
<proteinExistence type="predicted"/>
<name>A0AAE7XJL0_9CAUD</name>
<protein>
    <submittedName>
        <fullName evidence="1">Uncharacterized protein</fullName>
    </submittedName>
</protein>
<dbReference type="Proteomes" id="UP000827787">
    <property type="component" value="Segment"/>
</dbReference>
<organism evidence="1 2">
    <name type="scientific">Erwinia phage pEa_SNUABM_3</name>
    <dbReference type="NCBI Taxonomy" id="2869552"/>
    <lineage>
        <taxon>Viruses</taxon>
        <taxon>Duplodnaviria</taxon>
        <taxon>Heunggongvirae</taxon>
        <taxon>Uroviricota</taxon>
        <taxon>Caudoviricetes</taxon>
        <taxon>Alexandravirus</taxon>
        <taxon>Alexandravirus SNUABM3</taxon>
    </lineage>
</organism>